<feature type="domain" description="ABC transmembrane type-1" evidence="11">
    <location>
        <begin position="33"/>
        <end position="316"/>
    </location>
</feature>
<gene>
    <name evidence="12" type="ORF">ACERK3_08845</name>
</gene>
<dbReference type="InterPro" id="IPR003439">
    <property type="entry name" value="ABC_transporter-like_ATP-bd"/>
</dbReference>
<keyword evidence="13" id="KW-1185">Reference proteome</keyword>
<feature type="region of interest" description="Disordered" evidence="8">
    <location>
        <begin position="637"/>
        <end position="671"/>
    </location>
</feature>
<accession>A0ABV4U4Z6</accession>
<proteinExistence type="inferred from homology"/>
<sequence length="1505" mass="168601">MSSQRTAGGPSSRGDHTFARLAALLKPYWAPLVIALAMLIGLTVANIAQPQLIAVILDRVFPDQNFGLLWVVLFSFLSLYAIRNYLYFRSKYTAVKVGENVCFTLRNQLFERLQQMNLRYYQQSKPGQLSSRVMNDSFVIQEFIQSEVPKLLTAVLLFLGVVAVIYATNWQLALASTIVLPMHLIAFHYFKRPIKSASRSAQEHLANAHGNLIEKFLGIEVVKGFTGEQRESQAFQEAIDLSRQSQLQSQKYHVLQKVAVDLLIGLGYVLLFGFGAYQVIVRESLNVGQFAAFFIYVKMLEPTVTELMGGFAKLTKASACMDRVFELLDSPGGEGQSAGDSRPEIQGNIRYENVSFRYDDGPRVLEDISFEVQAGQVCAIVGPSGAGKSTMVSLVPRFNEQGEGTIYIDGKPTNEIHLQHLREAIGVAFQECFLFNSSVLENLRYARPGATRAQIIDVATRVGAHEFITKLPQGYDTMLGESGVNLSRGQKQQLALTRAMLKDPQILILDEATASIDTARESQIVPSILEFMQGKTTLMITHRPELLKHADVVLYVNEGRLVSIEHRDPANAEAGADATPQIEDDLIDLDSPEEGADRPADRGDAREHTSSGTWGALASLAIVGLLGVTVALSGGPAWADDENADDADAVEQSQEAPHDDQATEANDAEVEVEADAVVAPPQAELNDLVDIDVPWGRFLAKPGLSAVQVRELIEVLVTQLRLELGYEQAPRDTANRLPPAPDSLSGLVHLRRMDDAGGEHLLQLGYRSFMSRPTHVWLYGERHADDAVARNTDVQTMATMLERATDEAANLPAEDMPRLRVGELRSRIVHLSYVESDRAVAVLKSMGYEAIEFRRDGNDNQTVGRARIIEPTQRVDPEKLPIIIAMPGSDGTDMVGGRDGNAPDLPHTSAGAMMELLVLYHPAEPEQFTEVANLIRDNIDRPARQILIEAMVLEVSETGLRQLGIDWTMMSDRPFTGQHTDNIQELRLGRLPEFPTGGPSLELEITRALGHFTTRIEALIRDGEAEVLSRPSVLTLDNRQASISVGEEIPIAQSIRGRTGDHVELSFDQVEVGIFLNVRPRVTAEADEVSMQITGTVSAQVPGQDLVVRDSTGQVLGSFPRISKRQVQTYSRIANNTPFIIGGLISTDDTVEQHKVPLLGDLPLLGALFRSERRESLKREVIIVITPYVLPENQIVGRNLPKDEDFFDSTGHRLFRDAYRIRGEDVFDLSFIVENRELRRMQRQAERAVRNNHQLRERYPFDRFIEGRFPGEHVLVYRQMYEVGNRRGLDAQIDDNKVIFFRPDEHSESGFRVTFLDAYLRQTARELWAERDRSPARNESADDLFDALGDNALAITFTTRDDTNDAGELLRQPVPELQVMHCPDRRAWSRLLWELNQPDADGRDRHTILLQTPRDLRRVRQAIALKQTADLNATSDNVRLRDFTIGRQLLLPDIKDDDIFVMDDEVAKYFFYTEMYYPVLQRELQRGLRTLEQALEDPRFERPRR</sequence>
<dbReference type="Pfam" id="PF00664">
    <property type="entry name" value="ABC_membrane"/>
    <property type="match status" value="1"/>
</dbReference>
<dbReference type="SUPFAM" id="SSF90123">
    <property type="entry name" value="ABC transporter transmembrane region"/>
    <property type="match status" value="1"/>
</dbReference>
<dbReference type="CDD" id="cd07346">
    <property type="entry name" value="ABC_6TM_exporters"/>
    <property type="match status" value="1"/>
</dbReference>
<evidence type="ECO:0000256" key="7">
    <source>
        <dbReference type="RuleBase" id="RU004003"/>
    </source>
</evidence>
<evidence type="ECO:0000256" key="4">
    <source>
        <dbReference type="ARBA" id="ARBA00022840"/>
    </source>
</evidence>
<evidence type="ECO:0000256" key="5">
    <source>
        <dbReference type="ARBA" id="ARBA00022989"/>
    </source>
</evidence>
<feature type="transmembrane region" description="Helical" evidence="9">
    <location>
        <begin position="28"/>
        <end position="48"/>
    </location>
</feature>
<reference evidence="12 13" key="1">
    <citation type="submission" date="2024-08" db="EMBL/GenBank/DDBJ databases">
        <title>Whole-genome sequencing of halo(alkali)philic microorganisms from hypersaline lakes.</title>
        <authorList>
            <person name="Sorokin D.Y."/>
            <person name="Merkel A.Y."/>
            <person name="Messina E."/>
            <person name="Yakimov M."/>
        </authorList>
    </citation>
    <scope>NUCLEOTIDE SEQUENCE [LARGE SCALE GENOMIC DNA]</scope>
    <source>
        <strain evidence="12 13">AB-hyl4</strain>
    </source>
</reference>
<keyword evidence="2 9" id="KW-0812">Transmembrane</keyword>
<evidence type="ECO:0000313" key="12">
    <source>
        <dbReference type="EMBL" id="MFA9478402.1"/>
    </source>
</evidence>
<organism evidence="12 13">
    <name type="scientific">Natronomicrosphaera hydrolytica</name>
    <dbReference type="NCBI Taxonomy" id="3242702"/>
    <lineage>
        <taxon>Bacteria</taxon>
        <taxon>Pseudomonadati</taxon>
        <taxon>Planctomycetota</taxon>
        <taxon>Phycisphaerae</taxon>
        <taxon>Phycisphaerales</taxon>
        <taxon>Phycisphaeraceae</taxon>
        <taxon>Natronomicrosphaera</taxon>
    </lineage>
</organism>
<name>A0ABV4U4Z6_9BACT</name>
<evidence type="ECO:0000256" key="6">
    <source>
        <dbReference type="ARBA" id="ARBA00023136"/>
    </source>
</evidence>
<dbReference type="InterPro" id="IPR001775">
    <property type="entry name" value="GspD/PilQ"/>
</dbReference>
<comment type="caution">
    <text evidence="12">The sequence shown here is derived from an EMBL/GenBank/DDBJ whole genome shotgun (WGS) entry which is preliminary data.</text>
</comment>
<feature type="compositionally biased region" description="Acidic residues" evidence="8">
    <location>
        <begin position="639"/>
        <end position="649"/>
    </location>
</feature>
<feature type="region of interest" description="Disordered" evidence="8">
    <location>
        <begin position="589"/>
        <end position="610"/>
    </location>
</feature>
<dbReference type="InterPro" id="IPR004846">
    <property type="entry name" value="T2SS/T3SS_dom"/>
</dbReference>
<dbReference type="RefSeq" id="WP_425345330.1">
    <property type="nucleotide sequence ID" value="NZ_JBGUBD010000005.1"/>
</dbReference>
<dbReference type="InterPro" id="IPR003593">
    <property type="entry name" value="AAA+_ATPase"/>
</dbReference>
<keyword evidence="4" id="KW-0067">ATP-binding</keyword>
<dbReference type="Gene3D" id="3.40.50.300">
    <property type="entry name" value="P-loop containing nucleotide triphosphate hydrolases"/>
    <property type="match status" value="1"/>
</dbReference>
<dbReference type="PROSITE" id="PS50929">
    <property type="entry name" value="ABC_TM1F"/>
    <property type="match status" value="1"/>
</dbReference>
<evidence type="ECO:0000259" key="10">
    <source>
        <dbReference type="PROSITE" id="PS50893"/>
    </source>
</evidence>
<dbReference type="EMBL" id="JBGUBD010000005">
    <property type="protein sequence ID" value="MFA9478402.1"/>
    <property type="molecule type" value="Genomic_DNA"/>
</dbReference>
<evidence type="ECO:0000256" key="3">
    <source>
        <dbReference type="ARBA" id="ARBA00022741"/>
    </source>
</evidence>
<evidence type="ECO:0000256" key="8">
    <source>
        <dbReference type="SAM" id="MobiDB-lite"/>
    </source>
</evidence>
<feature type="transmembrane region" description="Helical" evidence="9">
    <location>
        <begin position="173"/>
        <end position="190"/>
    </location>
</feature>
<dbReference type="PRINTS" id="PR00811">
    <property type="entry name" value="BCTERIALGSPD"/>
</dbReference>
<evidence type="ECO:0000259" key="11">
    <source>
        <dbReference type="PROSITE" id="PS50929"/>
    </source>
</evidence>
<dbReference type="Pfam" id="PF00005">
    <property type="entry name" value="ABC_tran"/>
    <property type="match status" value="1"/>
</dbReference>
<evidence type="ECO:0000256" key="1">
    <source>
        <dbReference type="ARBA" id="ARBA00004651"/>
    </source>
</evidence>
<evidence type="ECO:0000256" key="2">
    <source>
        <dbReference type="ARBA" id="ARBA00022692"/>
    </source>
</evidence>
<dbReference type="Pfam" id="PF00263">
    <property type="entry name" value="Secretin"/>
    <property type="match status" value="1"/>
</dbReference>
<keyword evidence="6 9" id="KW-0472">Membrane</keyword>
<dbReference type="InterPro" id="IPR027417">
    <property type="entry name" value="P-loop_NTPase"/>
</dbReference>
<comment type="similarity">
    <text evidence="7">Belongs to the bacterial secretin family.</text>
</comment>
<feature type="compositionally biased region" description="Basic and acidic residues" evidence="8">
    <location>
        <begin position="595"/>
        <end position="609"/>
    </location>
</feature>
<dbReference type="PANTHER" id="PTHR43394">
    <property type="entry name" value="ATP-DEPENDENT PERMEASE MDL1, MITOCHONDRIAL"/>
    <property type="match status" value="1"/>
</dbReference>
<dbReference type="InterPro" id="IPR039421">
    <property type="entry name" value="Type_1_exporter"/>
</dbReference>
<dbReference type="PROSITE" id="PS50893">
    <property type="entry name" value="ABC_TRANSPORTER_2"/>
    <property type="match status" value="1"/>
</dbReference>
<dbReference type="PANTHER" id="PTHR43394:SF1">
    <property type="entry name" value="ATP-BINDING CASSETTE SUB-FAMILY B MEMBER 10, MITOCHONDRIAL"/>
    <property type="match status" value="1"/>
</dbReference>
<feature type="domain" description="ABC transporter" evidence="10">
    <location>
        <begin position="349"/>
        <end position="583"/>
    </location>
</feature>
<dbReference type="InterPro" id="IPR036640">
    <property type="entry name" value="ABC1_TM_sf"/>
</dbReference>
<dbReference type="InterPro" id="IPR011527">
    <property type="entry name" value="ABC1_TM_dom"/>
</dbReference>
<dbReference type="Proteomes" id="UP001575105">
    <property type="component" value="Unassembled WGS sequence"/>
</dbReference>
<evidence type="ECO:0000313" key="13">
    <source>
        <dbReference type="Proteomes" id="UP001575105"/>
    </source>
</evidence>
<feature type="transmembrane region" description="Helical" evidence="9">
    <location>
        <begin position="258"/>
        <end position="280"/>
    </location>
</feature>
<feature type="transmembrane region" description="Helical" evidence="9">
    <location>
        <begin position="68"/>
        <end position="86"/>
    </location>
</feature>
<dbReference type="SUPFAM" id="SSF52540">
    <property type="entry name" value="P-loop containing nucleoside triphosphate hydrolases"/>
    <property type="match status" value="1"/>
</dbReference>
<dbReference type="Gene3D" id="1.20.1560.10">
    <property type="entry name" value="ABC transporter type 1, transmembrane domain"/>
    <property type="match status" value="1"/>
</dbReference>
<keyword evidence="3" id="KW-0547">Nucleotide-binding</keyword>
<evidence type="ECO:0000256" key="9">
    <source>
        <dbReference type="SAM" id="Phobius"/>
    </source>
</evidence>
<comment type="subcellular location">
    <subcellularLocation>
        <location evidence="1">Cell membrane</location>
        <topology evidence="1">Multi-pass membrane protein</topology>
    </subcellularLocation>
</comment>
<keyword evidence="5 9" id="KW-1133">Transmembrane helix</keyword>
<protein>
    <submittedName>
        <fullName evidence="12">ABC transporter transmembrane domain-containing protein</fullName>
    </submittedName>
</protein>
<feature type="transmembrane region" description="Helical" evidence="9">
    <location>
        <begin position="151"/>
        <end position="167"/>
    </location>
</feature>
<dbReference type="SMART" id="SM00382">
    <property type="entry name" value="AAA"/>
    <property type="match status" value="1"/>
</dbReference>